<accession>A0A5I4ZZY0</accession>
<name>A0A5I4ZZY0_SALET</name>
<dbReference type="InterPro" id="IPR053917">
    <property type="entry name" value="DUF6979"/>
</dbReference>
<dbReference type="AlphaFoldDB" id="A0A5I4ZZY0"/>
<proteinExistence type="predicted"/>
<comment type="caution">
    <text evidence="1">The sequence shown here is derived from an EMBL/GenBank/DDBJ whole genome shotgun (WGS) entry which is preliminary data.</text>
</comment>
<sequence>MNKYAIAALKAHHYLVVSKSMSPREAWATAVAEVTESESARKKGCPKITFLTLADCGYLKNIEARHEEKRRGKLHQRAIQVANLILDFPAISKSELADKTCYKDSQGSYDIVLALAQKGLLKHPK</sequence>
<protein>
    <submittedName>
        <fullName evidence="1">Uncharacterized protein</fullName>
    </submittedName>
</protein>
<reference evidence="1" key="1">
    <citation type="submission" date="2019-03" db="EMBL/GenBank/DDBJ databases">
        <authorList>
            <person name="Ashton P.M."/>
            <person name="Dallman T."/>
            <person name="Nair S."/>
            <person name="De Pinna E."/>
            <person name="Peters T."/>
            <person name="Grant K."/>
        </authorList>
    </citation>
    <scope>NUCLEOTIDE SEQUENCE [LARGE SCALE GENOMIC DNA]</scope>
    <source>
        <strain evidence="1">313260</strain>
    </source>
</reference>
<gene>
    <name evidence="1" type="ORF">E0T03_11680</name>
</gene>
<dbReference type="Proteomes" id="UP000839561">
    <property type="component" value="Unassembled WGS sequence"/>
</dbReference>
<dbReference type="EMBL" id="AAIONP010000006">
    <property type="protein sequence ID" value="ECG4920626.1"/>
    <property type="molecule type" value="Genomic_DNA"/>
</dbReference>
<organism evidence="1">
    <name type="scientific">Salmonella enterica subsp. enterica serovar Vitkin</name>
    <dbReference type="NCBI Taxonomy" id="2565162"/>
    <lineage>
        <taxon>Bacteria</taxon>
        <taxon>Pseudomonadati</taxon>
        <taxon>Pseudomonadota</taxon>
        <taxon>Gammaproteobacteria</taxon>
        <taxon>Enterobacterales</taxon>
        <taxon>Enterobacteriaceae</taxon>
        <taxon>Salmonella</taxon>
    </lineage>
</organism>
<evidence type="ECO:0000313" key="1">
    <source>
        <dbReference type="EMBL" id="ECG4920626.1"/>
    </source>
</evidence>
<dbReference type="Pfam" id="PF22399">
    <property type="entry name" value="DUF6979"/>
    <property type="match status" value="1"/>
</dbReference>